<dbReference type="SUPFAM" id="SSF52833">
    <property type="entry name" value="Thioredoxin-like"/>
    <property type="match status" value="1"/>
</dbReference>
<evidence type="ECO:0000259" key="3">
    <source>
        <dbReference type="Pfam" id="PF02114"/>
    </source>
</evidence>
<sequence length="259" mass="28489">MTDIEKQLLGLQGGQEGSDKGVPERHNATGSDVDPDSDSEPREVDTQRSAEPYIPRSGPQTGVKGVLADYRQSQRSLQEANTAEKASVRLPTQPSTLTSDNGKQPAKDSDSSSDSDCSIDDEQLYEDYKAMRMAEMNMAAAKAGLGALRDATPEEYVDIVDQHTSSDIWVAVLLLNGSSISERLGRFVHSKAARYPHTIFLRLQAQACGFVDDAVVPIILVYRRGEITHNLVRVIDQFADPLNFELRDVVKLLDNTLLK</sequence>
<dbReference type="PANTHER" id="PTHR46052">
    <property type="entry name" value="PHOSDUCIN-LIKE PROTEIN"/>
    <property type="match status" value="1"/>
</dbReference>
<feature type="compositionally biased region" description="Acidic residues" evidence="2">
    <location>
        <begin position="111"/>
        <end position="120"/>
    </location>
</feature>
<evidence type="ECO:0000256" key="1">
    <source>
        <dbReference type="ARBA" id="ARBA00009686"/>
    </source>
</evidence>
<dbReference type="InterPro" id="IPR024253">
    <property type="entry name" value="Phosducin_thioredoxin-like_dom"/>
</dbReference>
<comment type="similarity">
    <text evidence="1">Belongs to the phosducin family.</text>
</comment>
<protein>
    <recommendedName>
        <fullName evidence="3">Phosducin domain-containing protein</fullName>
    </recommendedName>
</protein>
<gene>
    <name evidence="4" type="ORF">H4R20_002052</name>
</gene>
<evidence type="ECO:0000256" key="2">
    <source>
        <dbReference type="SAM" id="MobiDB-lite"/>
    </source>
</evidence>
<proteinExistence type="inferred from homology"/>
<evidence type="ECO:0000313" key="4">
    <source>
        <dbReference type="EMBL" id="KAJ2805545.1"/>
    </source>
</evidence>
<dbReference type="InterPro" id="IPR051499">
    <property type="entry name" value="Phosducin-like_reg"/>
</dbReference>
<feature type="compositionally biased region" description="Polar residues" evidence="2">
    <location>
        <begin position="90"/>
        <end position="102"/>
    </location>
</feature>
<comment type="caution">
    <text evidence="4">The sequence shown here is derived from an EMBL/GenBank/DDBJ whole genome shotgun (WGS) entry which is preliminary data.</text>
</comment>
<reference evidence="4" key="1">
    <citation type="submission" date="2022-07" db="EMBL/GenBank/DDBJ databases">
        <title>Phylogenomic reconstructions and comparative analyses of Kickxellomycotina fungi.</title>
        <authorList>
            <person name="Reynolds N.K."/>
            <person name="Stajich J.E."/>
            <person name="Barry K."/>
            <person name="Grigoriev I.V."/>
            <person name="Crous P."/>
            <person name="Smith M.E."/>
        </authorList>
    </citation>
    <scope>NUCLEOTIDE SEQUENCE</scope>
    <source>
        <strain evidence="4">NRRL 1565</strain>
    </source>
</reference>
<dbReference type="Gene3D" id="3.40.30.10">
    <property type="entry name" value="Glutaredoxin"/>
    <property type="match status" value="1"/>
</dbReference>
<dbReference type="Pfam" id="PF02114">
    <property type="entry name" value="Phosducin"/>
    <property type="match status" value="1"/>
</dbReference>
<dbReference type="InterPro" id="IPR036249">
    <property type="entry name" value="Thioredoxin-like_sf"/>
</dbReference>
<dbReference type="EMBL" id="JANBUO010000279">
    <property type="protein sequence ID" value="KAJ2805545.1"/>
    <property type="molecule type" value="Genomic_DNA"/>
</dbReference>
<dbReference type="Proteomes" id="UP001140094">
    <property type="component" value="Unassembled WGS sequence"/>
</dbReference>
<feature type="compositionally biased region" description="Basic and acidic residues" evidence="2">
    <location>
        <begin position="17"/>
        <end position="27"/>
    </location>
</feature>
<dbReference type="PANTHER" id="PTHR46052:SF1">
    <property type="entry name" value="PHOSDUCIN-LIKE PROTEIN"/>
    <property type="match status" value="1"/>
</dbReference>
<feature type="compositionally biased region" description="Basic and acidic residues" evidence="2">
    <location>
        <begin position="39"/>
        <end position="48"/>
    </location>
</feature>
<name>A0A9W8I0S3_9FUNG</name>
<feature type="compositionally biased region" description="Polar residues" evidence="2">
    <location>
        <begin position="71"/>
        <end position="81"/>
    </location>
</feature>
<dbReference type="AlphaFoldDB" id="A0A9W8I0S3"/>
<organism evidence="4 5">
    <name type="scientific">Coemansia guatemalensis</name>
    <dbReference type="NCBI Taxonomy" id="2761395"/>
    <lineage>
        <taxon>Eukaryota</taxon>
        <taxon>Fungi</taxon>
        <taxon>Fungi incertae sedis</taxon>
        <taxon>Zoopagomycota</taxon>
        <taxon>Kickxellomycotina</taxon>
        <taxon>Kickxellomycetes</taxon>
        <taxon>Kickxellales</taxon>
        <taxon>Kickxellaceae</taxon>
        <taxon>Coemansia</taxon>
    </lineage>
</organism>
<feature type="domain" description="Phosducin" evidence="3">
    <location>
        <begin position="59"/>
        <end position="241"/>
    </location>
</feature>
<keyword evidence="5" id="KW-1185">Reference proteome</keyword>
<accession>A0A9W8I0S3</accession>
<feature type="region of interest" description="Disordered" evidence="2">
    <location>
        <begin position="1"/>
        <end position="120"/>
    </location>
</feature>
<dbReference type="OrthoDB" id="70588at2759"/>
<evidence type="ECO:0000313" key="5">
    <source>
        <dbReference type="Proteomes" id="UP001140094"/>
    </source>
</evidence>